<name>A0A183DG38_9BILA</name>
<dbReference type="WBParaSite" id="GPUH_0000768801-mRNA-1">
    <property type="protein sequence ID" value="GPUH_0000768801-mRNA-1"/>
    <property type="gene ID" value="GPUH_0000768801"/>
</dbReference>
<dbReference type="EMBL" id="UYRT01020485">
    <property type="protein sequence ID" value="VDK59253.1"/>
    <property type="molecule type" value="Genomic_DNA"/>
</dbReference>
<dbReference type="Proteomes" id="UP000271098">
    <property type="component" value="Unassembled WGS sequence"/>
</dbReference>
<dbReference type="AlphaFoldDB" id="A0A183DG38"/>
<sequence length="154" mass="17371">MWTIRRPFEKIPLQLIIPGKEALQQLILSEAQITLERLPAIENYRLTLQASKNAYTGVRPTIVELMHGAREAAVAEKGVFIPVFTNIVGALLYLRNSWVAGQAGLRKCITNNSMYMQFAQGTKLMHCTSEELAAVQKAFFPATQHFHQYSQSLH</sequence>
<organism evidence="3">
    <name type="scientific">Gongylonema pulchrum</name>
    <dbReference type="NCBI Taxonomy" id="637853"/>
    <lineage>
        <taxon>Eukaryota</taxon>
        <taxon>Metazoa</taxon>
        <taxon>Ecdysozoa</taxon>
        <taxon>Nematoda</taxon>
        <taxon>Chromadorea</taxon>
        <taxon>Rhabditida</taxon>
        <taxon>Spirurina</taxon>
        <taxon>Spiruromorpha</taxon>
        <taxon>Spiruroidea</taxon>
        <taxon>Gongylonematidae</taxon>
        <taxon>Gongylonema</taxon>
    </lineage>
</organism>
<reference evidence="1 2" key="2">
    <citation type="submission" date="2018-11" db="EMBL/GenBank/DDBJ databases">
        <authorList>
            <consortium name="Pathogen Informatics"/>
        </authorList>
    </citation>
    <scope>NUCLEOTIDE SEQUENCE [LARGE SCALE GENOMIC DNA]</scope>
</reference>
<evidence type="ECO:0000313" key="2">
    <source>
        <dbReference type="Proteomes" id="UP000271098"/>
    </source>
</evidence>
<keyword evidence="2" id="KW-1185">Reference proteome</keyword>
<evidence type="ECO:0000313" key="3">
    <source>
        <dbReference type="WBParaSite" id="GPUH_0000768801-mRNA-1"/>
    </source>
</evidence>
<accession>A0A183DG38</accession>
<evidence type="ECO:0000313" key="1">
    <source>
        <dbReference type="EMBL" id="VDK59253.1"/>
    </source>
</evidence>
<gene>
    <name evidence="1" type="ORF">GPUH_LOCUS7678</name>
</gene>
<proteinExistence type="predicted"/>
<reference evidence="3" key="1">
    <citation type="submission" date="2016-06" db="UniProtKB">
        <authorList>
            <consortium name="WormBaseParasite"/>
        </authorList>
    </citation>
    <scope>IDENTIFICATION</scope>
</reference>
<dbReference type="OrthoDB" id="2020542at2759"/>
<protein>
    <submittedName>
        <fullName evidence="3">NmrA domain-containing protein</fullName>
    </submittedName>
</protein>